<accession>A0A401QAG5</accession>
<feature type="region of interest" description="Disordered" evidence="2">
    <location>
        <begin position="77"/>
        <end position="103"/>
    </location>
</feature>
<gene>
    <name evidence="3" type="ORF">scyTo_0021591</name>
</gene>
<evidence type="ECO:0000256" key="1">
    <source>
        <dbReference type="SAM" id="Coils"/>
    </source>
</evidence>
<dbReference type="AlphaFoldDB" id="A0A401QAG5"/>
<dbReference type="EMBL" id="BFAA01019416">
    <property type="protein sequence ID" value="GCB82360.1"/>
    <property type="molecule type" value="Genomic_DNA"/>
</dbReference>
<sequence>TLVLRLRDNVMKMGEDLEQAAETEARETETAKRFQLRMEEMKVEMDELVEREQEASRRCMELVRTFDSTPNVISLKQERSEERTHKCRKFEINAQTSRNTQSN</sequence>
<dbReference type="Proteomes" id="UP000288216">
    <property type="component" value="Unassembled WGS sequence"/>
</dbReference>
<feature type="non-terminal residue" evidence="3">
    <location>
        <position position="1"/>
    </location>
</feature>
<keyword evidence="4" id="KW-1185">Reference proteome</keyword>
<organism evidence="3 4">
    <name type="scientific">Scyliorhinus torazame</name>
    <name type="common">Cloudy catshark</name>
    <name type="synonym">Catulus torazame</name>
    <dbReference type="NCBI Taxonomy" id="75743"/>
    <lineage>
        <taxon>Eukaryota</taxon>
        <taxon>Metazoa</taxon>
        <taxon>Chordata</taxon>
        <taxon>Craniata</taxon>
        <taxon>Vertebrata</taxon>
        <taxon>Chondrichthyes</taxon>
        <taxon>Elasmobranchii</taxon>
        <taxon>Galeomorphii</taxon>
        <taxon>Galeoidea</taxon>
        <taxon>Carcharhiniformes</taxon>
        <taxon>Scyliorhinidae</taxon>
        <taxon>Scyliorhinus</taxon>
    </lineage>
</organism>
<protein>
    <submittedName>
        <fullName evidence="3">Uncharacterized protein</fullName>
    </submittedName>
</protein>
<reference evidence="3 4" key="1">
    <citation type="journal article" date="2018" name="Nat. Ecol. Evol.">
        <title>Shark genomes provide insights into elasmobranch evolution and the origin of vertebrates.</title>
        <authorList>
            <person name="Hara Y"/>
            <person name="Yamaguchi K"/>
            <person name="Onimaru K"/>
            <person name="Kadota M"/>
            <person name="Koyanagi M"/>
            <person name="Keeley SD"/>
            <person name="Tatsumi K"/>
            <person name="Tanaka K"/>
            <person name="Motone F"/>
            <person name="Kageyama Y"/>
            <person name="Nozu R"/>
            <person name="Adachi N"/>
            <person name="Nishimura O"/>
            <person name="Nakagawa R"/>
            <person name="Tanegashima C"/>
            <person name="Kiyatake I"/>
            <person name="Matsumoto R"/>
            <person name="Murakumo K"/>
            <person name="Nishida K"/>
            <person name="Terakita A"/>
            <person name="Kuratani S"/>
            <person name="Sato K"/>
            <person name="Hyodo S Kuraku.S."/>
        </authorList>
    </citation>
    <scope>NUCLEOTIDE SEQUENCE [LARGE SCALE GENOMIC DNA]</scope>
</reference>
<dbReference type="STRING" id="75743.A0A401QAG5"/>
<dbReference type="OrthoDB" id="2505895at2759"/>
<evidence type="ECO:0000256" key="2">
    <source>
        <dbReference type="SAM" id="MobiDB-lite"/>
    </source>
</evidence>
<feature type="compositionally biased region" description="Polar residues" evidence="2">
    <location>
        <begin position="93"/>
        <end position="103"/>
    </location>
</feature>
<feature type="coiled-coil region" evidence="1">
    <location>
        <begin position="31"/>
        <end position="58"/>
    </location>
</feature>
<comment type="caution">
    <text evidence="3">The sequence shown here is derived from an EMBL/GenBank/DDBJ whole genome shotgun (WGS) entry which is preliminary data.</text>
</comment>
<proteinExistence type="predicted"/>
<evidence type="ECO:0000313" key="4">
    <source>
        <dbReference type="Proteomes" id="UP000288216"/>
    </source>
</evidence>
<evidence type="ECO:0000313" key="3">
    <source>
        <dbReference type="EMBL" id="GCB82360.1"/>
    </source>
</evidence>
<name>A0A401QAG5_SCYTO</name>
<keyword evidence="1" id="KW-0175">Coiled coil</keyword>